<keyword evidence="4" id="KW-1185">Reference proteome</keyword>
<evidence type="ECO:0000256" key="1">
    <source>
        <dbReference type="ARBA" id="ARBA00022737"/>
    </source>
</evidence>
<organism evidence="3 4">
    <name type="scientific">Saguinus oedipus</name>
    <name type="common">Cotton-top tamarin</name>
    <name type="synonym">Oedipomidas oedipus</name>
    <dbReference type="NCBI Taxonomy" id="9490"/>
    <lineage>
        <taxon>Eukaryota</taxon>
        <taxon>Metazoa</taxon>
        <taxon>Chordata</taxon>
        <taxon>Craniata</taxon>
        <taxon>Vertebrata</taxon>
        <taxon>Euteleostomi</taxon>
        <taxon>Mammalia</taxon>
        <taxon>Eutheria</taxon>
        <taxon>Euarchontoglires</taxon>
        <taxon>Primates</taxon>
        <taxon>Haplorrhini</taxon>
        <taxon>Platyrrhini</taxon>
        <taxon>Cebidae</taxon>
        <taxon>Callitrichinae</taxon>
        <taxon>Saguinus</taxon>
    </lineage>
</organism>
<dbReference type="PANTHER" id="PTHR10050:SF51">
    <property type="entry name" value="PROTEIN O-MANNOSYL-TRANSFERASE 1"/>
    <property type="match status" value="1"/>
</dbReference>
<dbReference type="PANTHER" id="PTHR10050">
    <property type="entry name" value="DOLICHYL-PHOSPHATE-MANNOSE--PROTEIN MANNOSYLTRANSFERASE"/>
    <property type="match status" value="1"/>
</dbReference>
<evidence type="ECO:0000313" key="3">
    <source>
        <dbReference type="EMBL" id="KAK2103552.1"/>
    </source>
</evidence>
<dbReference type="Pfam" id="PF02815">
    <property type="entry name" value="MIR"/>
    <property type="match status" value="1"/>
</dbReference>
<dbReference type="Proteomes" id="UP001266305">
    <property type="component" value="Unassembled WGS sequence"/>
</dbReference>
<evidence type="ECO:0000259" key="2">
    <source>
        <dbReference type="PROSITE" id="PS50919"/>
    </source>
</evidence>
<dbReference type="EMBL" id="JASSZA010000008">
    <property type="protein sequence ID" value="KAK2103552.1"/>
    <property type="molecule type" value="Genomic_DNA"/>
</dbReference>
<accession>A0ABQ9V537</accession>
<dbReference type="InterPro" id="IPR027005">
    <property type="entry name" value="PMT-like"/>
</dbReference>
<protein>
    <submittedName>
        <fullName evidence="3">Protein O-mannosyl-transferase 1</fullName>
    </submittedName>
</protein>
<sequence length="266" mass="30847">MSSAFQASLEGGLAWITQGQLLEVAFKSQVTLRRVFGKPVPCLLHSHQNTYTMIYENGQGSSHQQQVTCYPFKDINNWWIEKDPRRHQLVVSRPPLMRHGNMVQLVHSMTTCSLNMRDVAAPMSPHSQEVSCYIDYNISMPAQNLWRLEIVNRRSNTEVWKTILSEVHFVHVNTSAVLKLSGAHLPDWGFRQLEIIGEKLSQGYYKSTVWNIEKHLYSMSQEQREREWELNSPVQVDASRNLSFMAGFSELQWRMLVLRSDDSEHK</sequence>
<feature type="domain" description="MIR" evidence="2">
    <location>
        <begin position="94"/>
        <end position="151"/>
    </location>
</feature>
<dbReference type="InterPro" id="IPR016093">
    <property type="entry name" value="MIR_motif"/>
</dbReference>
<dbReference type="SMART" id="SM00472">
    <property type="entry name" value="MIR"/>
    <property type="match status" value="3"/>
</dbReference>
<dbReference type="Gene3D" id="2.80.10.50">
    <property type="match status" value="1"/>
</dbReference>
<gene>
    <name evidence="3" type="primary">POMT1_3</name>
    <name evidence="3" type="ORF">P7K49_017408</name>
</gene>
<dbReference type="CDD" id="cd23281">
    <property type="entry name" value="beta-trefoil_MIR_POMT1"/>
    <property type="match status" value="1"/>
</dbReference>
<dbReference type="InterPro" id="IPR036300">
    <property type="entry name" value="MIR_dom_sf"/>
</dbReference>
<dbReference type="PROSITE" id="PS50919">
    <property type="entry name" value="MIR"/>
    <property type="match status" value="1"/>
</dbReference>
<reference evidence="3 4" key="1">
    <citation type="submission" date="2023-05" db="EMBL/GenBank/DDBJ databases">
        <title>B98-5 Cell Line De Novo Hybrid Assembly: An Optical Mapping Approach.</title>
        <authorList>
            <person name="Kananen K."/>
            <person name="Auerbach J.A."/>
            <person name="Kautto E."/>
            <person name="Blachly J.S."/>
        </authorList>
    </citation>
    <scope>NUCLEOTIDE SEQUENCE [LARGE SCALE GENOMIC DNA]</scope>
    <source>
        <strain evidence="3">B95-8</strain>
        <tissue evidence="3">Cell line</tissue>
    </source>
</reference>
<dbReference type="SUPFAM" id="SSF82109">
    <property type="entry name" value="MIR domain"/>
    <property type="match status" value="1"/>
</dbReference>
<proteinExistence type="predicted"/>
<evidence type="ECO:0000313" key="4">
    <source>
        <dbReference type="Proteomes" id="UP001266305"/>
    </source>
</evidence>
<name>A0ABQ9V537_SAGOE</name>
<keyword evidence="1" id="KW-0677">Repeat</keyword>
<comment type="caution">
    <text evidence="3">The sequence shown here is derived from an EMBL/GenBank/DDBJ whole genome shotgun (WGS) entry which is preliminary data.</text>
</comment>